<evidence type="ECO:0000313" key="3">
    <source>
        <dbReference type="Proteomes" id="UP000325313"/>
    </source>
</evidence>
<dbReference type="EMBL" id="VDEP01000311">
    <property type="protein sequence ID" value="KAA1105184.1"/>
    <property type="molecule type" value="Genomic_DNA"/>
</dbReference>
<feature type="compositionally biased region" description="Low complexity" evidence="1">
    <location>
        <begin position="1"/>
        <end position="14"/>
    </location>
</feature>
<accession>A0A5B0PW79</accession>
<protein>
    <submittedName>
        <fullName evidence="2">Uncharacterized protein</fullName>
    </submittedName>
</protein>
<name>A0A5B0PW79_PUCGR</name>
<dbReference type="AlphaFoldDB" id="A0A5B0PW79"/>
<evidence type="ECO:0000313" key="2">
    <source>
        <dbReference type="EMBL" id="KAA1105184.1"/>
    </source>
</evidence>
<feature type="region of interest" description="Disordered" evidence="1">
    <location>
        <begin position="1"/>
        <end position="62"/>
    </location>
</feature>
<organism evidence="2 3">
    <name type="scientific">Puccinia graminis f. sp. tritici</name>
    <dbReference type="NCBI Taxonomy" id="56615"/>
    <lineage>
        <taxon>Eukaryota</taxon>
        <taxon>Fungi</taxon>
        <taxon>Dikarya</taxon>
        <taxon>Basidiomycota</taxon>
        <taxon>Pucciniomycotina</taxon>
        <taxon>Pucciniomycetes</taxon>
        <taxon>Pucciniales</taxon>
        <taxon>Pucciniaceae</taxon>
        <taxon>Puccinia</taxon>
    </lineage>
</organism>
<comment type="caution">
    <text evidence="2">The sequence shown here is derived from an EMBL/GenBank/DDBJ whole genome shotgun (WGS) entry which is preliminary data.</text>
</comment>
<sequence>MGTKPQQASHQGQEQQHKSQEGPHGSPNNSALLPRINQDHNNPPNPMLGKWGGTCSVTPYQQ</sequence>
<evidence type="ECO:0000256" key="1">
    <source>
        <dbReference type="SAM" id="MobiDB-lite"/>
    </source>
</evidence>
<gene>
    <name evidence="2" type="ORF">PGTUg99_008140</name>
</gene>
<proteinExistence type="predicted"/>
<dbReference type="Proteomes" id="UP000325313">
    <property type="component" value="Unassembled WGS sequence"/>
</dbReference>
<reference evidence="2 3" key="1">
    <citation type="submission" date="2019-05" db="EMBL/GenBank/DDBJ databases">
        <title>Emergence of the Ug99 lineage of the wheat stem rust pathogen through somatic hybridization.</title>
        <authorList>
            <person name="Li F."/>
            <person name="Upadhyaya N.M."/>
            <person name="Sperschneider J."/>
            <person name="Matny O."/>
            <person name="Nguyen-Phuc H."/>
            <person name="Mago R."/>
            <person name="Raley C."/>
            <person name="Miller M.E."/>
            <person name="Silverstein K.A.T."/>
            <person name="Henningsen E."/>
            <person name="Hirsch C.D."/>
            <person name="Visser B."/>
            <person name="Pretorius Z.A."/>
            <person name="Steffenson B.J."/>
            <person name="Schwessinger B."/>
            <person name="Dodds P.N."/>
            <person name="Figueroa M."/>
        </authorList>
    </citation>
    <scope>NUCLEOTIDE SEQUENCE [LARGE SCALE GENOMIC DNA]</scope>
    <source>
        <strain evidence="2 3">Ug99</strain>
    </source>
</reference>